<dbReference type="PROSITE" id="PS50157">
    <property type="entry name" value="ZINC_FINGER_C2H2_2"/>
    <property type="match status" value="8"/>
</dbReference>
<dbReference type="InterPro" id="IPR013087">
    <property type="entry name" value="Znf_C2H2_type"/>
</dbReference>
<feature type="non-terminal residue" evidence="8">
    <location>
        <position position="443"/>
    </location>
</feature>
<dbReference type="Pfam" id="PF00096">
    <property type="entry name" value="zf-C2H2"/>
    <property type="match status" value="3"/>
</dbReference>
<dbReference type="PANTHER" id="PTHR24393">
    <property type="entry name" value="ZINC FINGER PROTEIN"/>
    <property type="match status" value="1"/>
</dbReference>
<dbReference type="EMBL" id="OW152821">
    <property type="protein sequence ID" value="CAH2076182.1"/>
    <property type="molecule type" value="Genomic_DNA"/>
</dbReference>
<feature type="domain" description="C2H2-type" evidence="7">
    <location>
        <begin position="268"/>
        <end position="296"/>
    </location>
</feature>
<protein>
    <recommendedName>
        <fullName evidence="7">C2H2-type domain-containing protein</fullName>
    </recommendedName>
</protein>
<evidence type="ECO:0000313" key="9">
    <source>
        <dbReference type="Proteomes" id="UP000837857"/>
    </source>
</evidence>
<keyword evidence="2" id="KW-0677">Repeat</keyword>
<feature type="domain" description="C2H2-type" evidence="7">
    <location>
        <begin position="349"/>
        <end position="376"/>
    </location>
</feature>
<keyword evidence="4" id="KW-0862">Zinc</keyword>
<dbReference type="SUPFAM" id="SSF57716">
    <property type="entry name" value="Glucocorticoid receptor-like (DNA-binding domain)"/>
    <property type="match status" value="1"/>
</dbReference>
<gene>
    <name evidence="8" type="ORF">IPOD504_LOCUS17169</name>
</gene>
<evidence type="ECO:0000259" key="7">
    <source>
        <dbReference type="PROSITE" id="PS50157"/>
    </source>
</evidence>
<dbReference type="SUPFAM" id="SSF57667">
    <property type="entry name" value="beta-beta-alpha zinc fingers"/>
    <property type="match status" value="4"/>
</dbReference>
<evidence type="ECO:0000256" key="3">
    <source>
        <dbReference type="ARBA" id="ARBA00022771"/>
    </source>
</evidence>
<dbReference type="PANTHER" id="PTHR24393:SF34">
    <property type="entry name" value="PR_SET DOMAIN 13"/>
    <property type="match status" value="1"/>
</dbReference>
<organism evidence="8 9">
    <name type="scientific">Iphiclides podalirius</name>
    <name type="common">scarce swallowtail</name>
    <dbReference type="NCBI Taxonomy" id="110791"/>
    <lineage>
        <taxon>Eukaryota</taxon>
        <taxon>Metazoa</taxon>
        <taxon>Ecdysozoa</taxon>
        <taxon>Arthropoda</taxon>
        <taxon>Hexapoda</taxon>
        <taxon>Insecta</taxon>
        <taxon>Pterygota</taxon>
        <taxon>Neoptera</taxon>
        <taxon>Endopterygota</taxon>
        <taxon>Lepidoptera</taxon>
        <taxon>Glossata</taxon>
        <taxon>Ditrysia</taxon>
        <taxon>Papilionoidea</taxon>
        <taxon>Papilionidae</taxon>
        <taxon>Papilioninae</taxon>
        <taxon>Iphiclides</taxon>
    </lineage>
</organism>
<keyword evidence="1" id="KW-0479">Metal-binding</keyword>
<evidence type="ECO:0000256" key="5">
    <source>
        <dbReference type="ARBA" id="ARBA00023242"/>
    </source>
</evidence>
<feature type="domain" description="C2H2-type" evidence="7">
    <location>
        <begin position="405"/>
        <end position="427"/>
    </location>
</feature>
<dbReference type="SMART" id="SM00355">
    <property type="entry name" value="ZnF_C2H2"/>
    <property type="match status" value="10"/>
</dbReference>
<feature type="domain" description="C2H2-type" evidence="7">
    <location>
        <begin position="156"/>
        <end position="183"/>
    </location>
</feature>
<accession>A0ABN8J9S7</accession>
<evidence type="ECO:0000256" key="4">
    <source>
        <dbReference type="ARBA" id="ARBA00022833"/>
    </source>
</evidence>
<feature type="domain" description="C2H2-type" evidence="7">
    <location>
        <begin position="240"/>
        <end position="267"/>
    </location>
</feature>
<dbReference type="Pfam" id="PF07776">
    <property type="entry name" value="zf-AD"/>
    <property type="match status" value="1"/>
</dbReference>
<evidence type="ECO:0000256" key="6">
    <source>
        <dbReference type="PROSITE-ProRule" id="PRU00042"/>
    </source>
</evidence>
<dbReference type="InterPro" id="IPR012934">
    <property type="entry name" value="Znf_AD"/>
</dbReference>
<name>A0ABN8J9S7_9NEOP</name>
<feature type="domain" description="C2H2-type" evidence="7">
    <location>
        <begin position="321"/>
        <end position="348"/>
    </location>
</feature>
<feature type="domain" description="C2H2-type" evidence="7">
    <location>
        <begin position="212"/>
        <end position="236"/>
    </location>
</feature>
<proteinExistence type="predicted"/>
<evidence type="ECO:0000256" key="2">
    <source>
        <dbReference type="ARBA" id="ARBA00022737"/>
    </source>
</evidence>
<dbReference type="PROSITE" id="PS00028">
    <property type="entry name" value="ZINC_FINGER_C2H2_1"/>
    <property type="match status" value="9"/>
</dbReference>
<reference evidence="8" key="1">
    <citation type="submission" date="2022-03" db="EMBL/GenBank/DDBJ databases">
        <authorList>
            <person name="Martin H S."/>
        </authorList>
    </citation>
    <scope>NUCLEOTIDE SEQUENCE</scope>
</reference>
<keyword evidence="5" id="KW-0539">Nucleus</keyword>
<evidence type="ECO:0000313" key="8">
    <source>
        <dbReference type="EMBL" id="CAH2076182.1"/>
    </source>
</evidence>
<dbReference type="Gene3D" id="3.40.1800.20">
    <property type="match status" value="1"/>
</dbReference>
<dbReference type="Gene3D" id="3.30.160.60">
    <property type="entry name" value="Classic Zinc Finger"/>
    <property type="match status" value="5"/>
</dbReference>
<dbReference type="Proteomes" id="UP000837857">
    <property type="component" value="Chromosome 9"/>
</dbReference>
<keyword evidence="9" id="KW-1185">Reference proteome</keyword>
<dbReference type="InterPro" id="IPR036236">
    <property type="entry name" value="Znf_C2H2_sf"/>
</dbReference>
<evidence type="ECO:0000256" key="1">
    <source>
        <dbReference type="ARBA" id="ARBA00022723"/>
    </source>
</evidence>
<sequence length="443" mass="52139">MVPFDDILIVNYKLLTNLKVSLQDRLSHFLCTDCWKTVKSFLEFRTKCFISETLMSNAVYQCIKDDPETDITTNQNGSSLKSDVFELKEESDDKYESTKKDNRNQLEQIMNSIPKFYSTKDISSEETKCRLKMKSRKCKMMKPLVQIDNNKGVVKMPCGICKKSYLEQKELFQHLESHKNDNLCEVCEETFCDWPEILSHRKMHYNGVRLELKCNQCQRSYETPKKLQKHIWRLHSCKVLICNHCSISFNNKQKLKLHLLTHTVNKAYLCDVCGYSCKNNDRLKDHQIRLHAEKKFPCKNCKRVFQNQQKHDEHICTQEKKLCPICGTKINIATSMSRHLETHGEEKRHKCDRCPATYKTKTALQVHKDRHDGIRTKHCEYCPAKFYSATVLQKHRRIHTGERPYVCKICQKSFTGNSNLKKHMKVHEYLINKRIKPEDSSSI</sequence>
<feature type="domain" description="C2H2-type" evidence="7">
    <location>
        <begin position="377"/>
        <end position="404"/>
    </location>
</feature>
<keyword evidence="3 6" id="KW-0863">Zinc-finger</keyword>